<comment type="caution">
    <text evidence="1">The sequence shown here is derived from an EMBL/GenBank/DDBJ whole genome shotgun (WGS) entry which is preliminary data.</text>
</comment>
<dbReference type="Proteomes" id="UP001211006">
    <property type="component" value="Unassembled WGS sequence"/>
</dbReference>
<dbReference type="RefSeq" id="WP_256264064.1">
    <property type="nucleotide sequence ID" value="NZ_JAQLWN010000017.1"/>
</dbReference>
<proteinExistence type="predicted"/>
<dbReference type="EMBL" id="JAQLWO010000014">
    <property type="protein sequence ID" value="MDB7906926.1"/>
    <property type="molecule type" value="Genomic_DNA"/>
</dbReference>
<evidence type="ECO:0000313" key="1">
    <source>
        <dbReference type="EMBL" id="MDB7906926.1"/>
    </source>
</evidence>
<name>A0AAW6C2V5_FLAPL</name>
<dbReference type="AlphaFoldDB" id="A0AAW6C2V5"/>
<protein>
    <submittedName>
        <fullName evidence="1">Uncharacterized protein</fullName>
    </submittedName>
</protein>
<evidence type="ECO:0000313" key="2">
    <source>
        <dbReference type="Proteomes" id="UP001211006"/>
    </source>
</evidence>
<sequence length="174" mass="20184">MEKENLYLIHGEDYLRHIEEKLELLWMATILMHYIKNGAEKDGYLDLVRRSTLDFDERCEEMFSSWGRALNYLKSHDLADLSDLIENDLIEPEYAGYVPADNPCCPGERCCEYAERMEREYAAEREVDEDNEDADVFEYDGEPAISELTGVCRDILTAVEGLTTLLRDEFDYAG</sequence>
<organism evidence="1 2">
    <name type="scientific">Flavonifractor plautii</name>
    <name type="common">Fusobacterium plautii</name>
    <dbReference type="NCBI Taxonomy" id="292800"/>
    <lineage>
        <taxon>Bacteria</taxon>
        <taxon>Bacillati</taxon>
        <taxon>Bacillota</taxon>
        <taxon>Clostridia</taxon>
        <taxon>Eubacteriales</taxon>
        <taxon>Oscillospiraceae</taxon>
        <taxon>Flavonifractor</taxon>
    </lineage>
</organism>
<gene>
    <name evidence="1" type="ORF">PND83_13130</name>
</gene>
<reference evidence="1" key="1">
    <citation type="submission" date="2023-01" db="EMBL/GenBank/DDBJ databases">
        <title>Human gut microbiome strain richness.</title>
        <authorList>
            <person name="Chen-Liaw A."/>
        </authorList>
    </citation>
    <scope>NUCLEOTIDE SEQUENCE</scope>
    <source>
        <strain evidence="1">2225st1_A6_2225SCRN_200828</strain>
    </source>
</reference>
<accession>A0AAW6C2V5</accession>